<proteinExistence type="predicted"/>
<accession>A0A833HNM5</accession>
<dbReference type="EMBL" id="WBZB01000025">
    <property type="protein sequence ID" value="KAB3529823.1"/>
    <property type="molecule type" value="Genomic_DNA"/>
</dbReference>
<dbReference type="AlphaFoldDB" id="A0A833HNM5"/>
<organism evidence="2 3">
    <name type="scientific">Alkaliphilus serpentinus</name>
    <dbReference type="NCBI Taxonomy" id="1482731"/>
    <lineage>
        <taxon>Bacteria</taxon>
        <taxon>Bacillati</taxon>
        <taxon>Bacillota</taxon>
        <taxon>Clostridia</taxon>
        <taxon>Peptostreptococcales</taxon>
        <taxon>Natronincolaceae</taxon>
        <taxon>Alkaliphilus</taxon>
    </lineage>
</organism>
<evidence type="ECO:0000313" key="2">
    <source>
        <dbReference type="EMBL" id="KAB3529823.1"/>
    </source>
</evidence>
<dbReference type="InterPro" id="IPR014199">
    <property type="entry name" value="Spore_YtxC"/>
</dbReference>
<dbReference type="RefSeq" id="WP_151865922.1">
    <property type="nucleotide sequence ID" value="NZ_WBZB01000025.1"/>
</dbReference>
<feature type="coiled-coil region" evidence="1">
    <location>
        <begin position="9"/>
        <end position="36"/>
    </location>
</feature>
<comment type="caution">
    <text evidence="2">The sequence shown here is derived from an EMBL/GenBank/DDBJ whole genome shotgun (WGS) entry which is preliminary data.</text>
</comment>
<keyword evidence="1" id="KW-0175">Coiled coil</keyword>
<reference evidence="2 3" key="1">
    <citation type="submission" date="2019-10" db="EMBL/GenBank/DDBJ databases">
        <title>Alkaliphilus serpentinus sp. nov. and Alkaliphilus pronyensis sp. nov., two novel anaerobic alkaliphilic species isolated from the serpentinized-hosted hydrothermal field of the Prony Bay (New Caledonia).</title>
        <authorList>
            <person name="Postec A."/>
        </authorList>
    </citation>
    <scope>NUCLEOTIDE SEQUENCE [LARGE SCALE GENOMIC DNA]</scope>
    <source>
        <strain evidence="2 3">LacT</strain>
    </source>
</reference>
<keyword evidence="3" id="KW-1185">Reference proteome</keyword>
<gene>
    <name evidence="2" type="primary">ytxC</name>
    <name evidence="2" type="ORF">F8153_08465</name>
</gene>
<protein>
    <submittedName>
        <fullName evidence="2">Putative sporulation protein YtxC</fullName>
    </submittedName>
</protein>
<dbReference type="Pfam" id="PF08812">
    <property type="entry name" value="YtxC"/>
    <property type="match status" value="1"/>
</dbReference>
<sequence length="306" mass="36259">MNLLSIIVEEDLEFLKEKLNKQIQSFINEDIQLEENIINVDSAFNISYSVKIESIKNYPVSDFVNLFKYCIANALWEYIQHHEEPKLIKKILDDEFYYFEVAERAEIERIAIDILNSDNDVDVAINGDKFSRKAKIIKDLLEYFRDSNEIHLKGFITFRLKDYFIDLEDTLERAIEDFLMDREYNEFIKLLKYFVDIQESKIDLVHVVMDEEDHKYKLYDNHNKPIDNNCFNEIAKELTDYNHLTYEDILISTLITMAPSIIYIHKVSSIQQPEMIKTIAKVFTTKVKLCNGCDWCNINSKVKNNE</sequence>
<dbReference type="NCBIfam" id="TIGR02834">
    <property type="entry name" value="spo_ytxC"/>
    <property type="match status" value="1"/>
</dbReference>
<evidence type="ECO:0000313" key="3">
    <source>
        <dbReference type="Proteomes" id="UP000465601"/>
    </source>
</evidence>
<dbReference type="Proteomes" id="UP000465601">
    <property type="component" value="Unassembled WGS sequence"/>
</dbReference>
<name>A0A833HNM5_9FIRM</name>
<evidence type="ECO:0000256" key="1">
    <source>
        <dbReference type="SAM" id="Coils"/>
    </source>
</evidence>
<dbReference type="OrthoDB" id="2986513at2"/>